<evidence type="ECO:0000313" key="1">
    <source>
        <dbReference type="EMBL" id="PWN53900.1"/>
    </source>
</evidence>
<protein>
    <submittedName>
        <fullName evidence="1">Major facilitator superfamily MFS-1</fullName>
    </submittedName>
</protein>
<gene>
    <name evidence="1" type="ORF">IE53DRAFT_309416</name>
</gene>
<organism evidence="1 2">
    <name type="scientific">Violaceomyces palustris</name>
    <dbReference type="NCBI Taxonomy" id="1673888"/>
    <lineage>
        <taxon>Eukaryota</taxon>
        <taxon>Fungi</taxon>
        <taxon>Dikarya</taxon>
        <taxon>Basidiomycota</taxon>
        <taxon>Ustilaginomycotina</taxon>
        <taxon>Ustilaginomycetes</taxon>
        <taxon>Violaceomycetales</taxon>
        <taxon>Violaceomycetaceae</taxon>
        <taxon>Violaceomyces</taxon>
    </lineage>
</organism>
<reference evidence="1 2" key="1">
    <citation type="journal article" date="2018" name="Mol. Biol. Evol.">
        <title>Broad Genomic Sampling Reveals a Smut Pathogenic Ancestry of the Fungal Clade Ustilaginomycotina.</title>
        <authorList>
            <person name="Kijpornyongpan T."/>
            <person name="Mondo S.J."/>
            <person name="Barry K."/>
            <person name="Sandor L."/>
            <person name="Lee J."/>
            <person name="Lipzen A."/>
            <person name="Pangilinan J."/>
            <person name="LaButti K."/>
            <person name="Hainaut M."/>
            <person name="Henrissat B."/>
            <person name="Grigoriev I.V."/>
            <person name="Spatafora J.W."/>
            <person name="Aime M.C."/>
        </authorList>
    </citation>
    <scope>NUCLEOTIDE SEQUENCE [LARGE SCALE GENOMIC DNA]</scope>
    <source>
        <strain evidence="1 2">SA 807</strain>
    </source>
</reference>
<dbReference type="Proteomes" id="UP000245626">
    <property type="component" value="Unassembled WGS sequence"/>
</dbReference>
<proteinExistence type="predicted"/>
<name>A0ACD0P712_9BASI</name>
<evidence type="ECO:0000313" key="2">
    <source>
        <dbReference type="Proteomes" id="UP000245626"/>
    </source>
</evidence>
<accession>A0ACD0P712</accession>
<keyword evidence="2" id="KW-1185">Reference proteome</keyword>
<dbReference type="EMBL" id="KZ819705">
    <property type="protein sequence ID" value="PWN53900.1"/>
    <property type="molecule type" value="Genomic_DNA"/>
</dbReference>
<sequence length="978" mass="104293">MSGSLTPSLDERSTRAGLIAGTKPRGLSFKRRRPSGGKANFLQRASMGVFSNGRDRKPSTAASDVSKWKSMRRAQTLSAHPVASGDADGEGGASSWSGIPSIPRMLPMAKASPYSTPIPTLPFVVLCLVVFGEFSSAGVAGPFLFFMIDDFGVGGESEVGFWAGIVSSVFFFAQFLTSLLWASVAEKRGRRFVLMVSLVGNAASLVLFGMATNLPTAIMIRLAQGLFNGAVGVAKGAIRDITDETNEGRAYAQMGFCWGMGGIIGPILGGVLEHAATKYPSVFGQYELLKTYPYLLPCMVGASFTALGAFLSLFIGYDGGPRTGSIQLPEKADIERATSQAASNMGSIGRNASKRISGYFSNVRASFSNAGESALSLSRTNTQQMSPSRETSEHAGKGLDRTFTQQVDYETGGPPSPAESDGTIVTRTNMTNGDSAFERVSMYGRSPYAGSRTTERQRNILGGGSAYGYDRRMSRTSTAPNQTSGQMSSSFMSGTQAQSQVRDRNARLSFTSNNQYAPDFEEIGSRPGLSFAQRFLLSHDDAVFSISDLWVAAAINGDDAYSAMDEDVFEEDDEEQEEGLESLDEEEVGDESGSITGDSTGARAFGYDDEGPSEDSPLLRPRHLPPVNFVQRKMSRGARSDANSAFSGRSRNRTSFSGGYGGGRIPSLYANTGMESPLLSPGLNVNPISSGLSLAGSTGGLAPPSQRPEGAWDPTLAGIPESHSQRNSLHTGHPQRIGSEVSPDRRSTAMLSAAGTEDKGLTVSSSSLIALLPTVIIAHYGLMAFHSATFDQIFMAFLVTPEVSGGLGLTASHYAQLISAMACCQLVFQFVFYPKVGPPQGKLSHLAMLRLGTAIYLPCYTLFPLLRSMLHPETDALVMSGMILFASMRWLANICAFTAVSVLINAMTPPHLTPLANGLAQTTSSAARFVGPIIGGMVWAKGIDGGPDAHSWPFNYHLGFWFVGLVGFTGFLFSWKIR</sequence>